<feature type="region of interest" description="Disordered" evidence="1">
    <location>
        <begin position="1"/>
        <end position="79"/>
    </location>
</feature>
<sequence>MSSRMRQQKKVHKGYPSRLPTRMKNAMSLPLSIFKTPSSVSLPLSADNDNDSNGDESKRKSTFGARRKEPKQSRIFGDMRPSRREIHDQIQAVRVNPQVLMFEEKRPRFETILIAMNDRIFEDAPALMSEKFGIKIVSRPLNNNVDTSGLRLSVTDLGNDAQHLFRCFDANKADHKVANRRDWDHEFGEYGPPMTGSVVLARLDREPLHVLHAMAILRFAQTVISPALDLYQQERKEWQSEETHFEHQRVVMTRRLQITGLARPEEFEKFWQTFKQQTVRGRPQQLAKDLKTLGHEAEAWLVDTEELQPRPEWLSVPSPYQVRNQTRTFVSSQ</sequence>
<evidence type="ECO:0000256" key="1">
    <source>
        <dbReference type="SAM" id="MobiDB-lite"/>
    </source>
</evidence>
<dbReference type="AlphaFoldDB" id="A0A8H3U8Q9"/>
<accession>A0A8H3U8Q9</accession>
<proteinExistence type="predicted"/>
<gene>
    <name evidence="2" type="ORF">EG328_009581</name>
</gene>
<name>A0A8H3U8Q9_VENIN</name>
<dbReference type="Proteomes" id="UP000447873">
    <property type="component" value="Unassembled WGS sequence"/>
</dbReference>
<dbReference type="EMBL" id="WNWS01000584">
    <property type="protein sequence ID" value="KAE9965534.1"/>
    <property type="molecule type" value="Genomic_DNA"/>
</dbReference>
<reference evidence="2 3" key="1">
    <citation type="submission" date="2018-12" db="EMBL/GenBank/DDBJ databases">
        <title>Venturia inaequalis Genome Resource.</title>
        <authorList>
            <person name="Lichtner F.J."/>
        </authorList>
    </citation>
    <scope>NUCLEOTIDE SEQUENCE [LARGE SCALE GENOMIC DNA]</scope>
    <source>
        <strain evidence="2 3">120213</strain>
    </source>
</reference>
<evidence type="ECO:0000313" key="2">
    <source>
        <dbReference type="EMBL" id="KAE9965534.1"/>
    </source>
</evidence>
<organism evidence="2 3">
    <name type="scientific">Venturia inaequalis</name>
    <name type="common">Apple scab fungus</name>
    <dbReference type="NCBI Taxonomy" id="5025"/>
    <lineage>
        <taxon>Eukaryota</taxon>
        <taxon>Fungi</taxon>
        <taxon>Dikarya</taxon>
        <taxon>Ascomycota</taxon>
        <taxon>Pezizomycotina</taxon>
        <taxon>Dothideomycetes</taxon>
        <taxon>Pleosporomycetidae</taxon>
        <taxon>Venturiales</taxon>
        <taxon>Venturiaceae</taxon>
        <taxon>Venturia</taxon>
    </lineage>
</organism>
<protein>
    <submittedName>
        <fullName evidence="2">Uncharacterized protein</fullName>
    </submittedName>
</protein>
<evidence type="ECO:0000313" key="3">
    <source>
        <dbReference type="Proteomes" id="UP000447873"/>
    </source>
</evidence>
<feature type="compositionally biased region" description="Basic residues" evidence="1">
    <location>
        <begin position="1"/>
        <end position="15"/>
    </location>
</feature>
<comment type="caution">
    <text evidence="2">The sequence shown here is derived from an EMBL/GenBank/DDBJ whole genome shotgun (WGS) entry which is preliminary data.</text>
</comment>